<feature type="compositionally biased region" description="Basic and acidic residues" evidence="1">
    <location>
        <begin position="29"/>
        <end position="40"/>
    </location>
</feature>
<gene>
    <name evidence="2" type="ORF">RFULGI_LOCUS18581</name>
</gene>
<evidence type="ECO:0000313" key="3">
    <source>
        <dbReference type="Proteomes" id="UP000789396"/>
    </source>
</evidence>
<dbReference type="Proteomes" id="UP000789396">
    <property type="component" value="Unassembled WGS sequence"/>
</dbReference>
<proteinExistence type="predicted"/>
<accession>A0A9N9K414</accession>
<dbReference type="AlphaFoldDB" id="A0A9N9K414"/>
<protein>
    <submittedName>
        <fullName evidence="2">10772_t:CDS:1</fullName>
    </submittedName>
</protein>
<sequence>RENTTSIINLGREEGSQVKNKGKQVMPYTEKENIKKLAKE</sequence>
<feature type="region of interest" description="Disordered" evidence="1">
    <location>
        <begin position="1"/>
        <end position="40"/>
    </location>
</feature>
<feature type="non-terminal residue" evidence="2">
    <location>
        <position position="1"/>
    </location>
</feature>
<reference evidence="2" key="1">
    <citation type="submission" date="2021-06" db="EMBL/GenBank/DDBJ databases">
        <authorList>
            <person name="Kallberg Y."/>
            <person name="Tangrot J."/>
            <person name="Rosling A."/>
        </authorList>
    </citation>
    <scope>NUCLEOTIDE SEQUENCE</scope>
    <source>
        <strain evidence="2">IN212</strain>
    </source>
</reference>
<feature type="non-terminal residue" evidence="2">
    <location>
        <position position="40"/>
    </location>
</feature>
<keyword evidence="3" id="KW-1185">Reference proteome</keyword>
<evidence type="ECO:0000313" key="2">
    <source>
        <dbReference type="EMBL" id="CAG8809348.1"/>
    </source>
</evidence>
<dbReference type="EMBL" id="CAJVPZ010082661">
    <property type="protein sequence ID" value="CAG8809348.1"/>
    <property type="molecule type" value="Genomic_DNA"/>
</dbReference>
<evidence type="ECO:0000256" key="1">
    <source>
        <dbReference type="SAM" id="MobiDB-lite"/>
    </source>
</evidence>
<name>A0A9N9K414_9GLOM</name>
<comment type="caution">
    <text evidence="2">The sequence shown here is derived from an EMBL/GenBank/DDBJ whole genome shotgun (WGS) entry which is preliminary data.</text>
</comment>
<organism evidence="2 3">
    <name type="scientific">Racocetra fulgida</name>
    <dbReference type="NCBI Taxonomy" id="60492"/>
    <lineage>
        <taxon>Eukaryota</taxon>
        <taxon>Fungi</taxon>
        <taxon>Fungi incertae sedis</taxon>
        <taxon>Mucoromycota</taxon>
        <taxon>Glomeromycotina</taxon>
        <taxon>Glomeromycetes</taxon>
        <taxon>Diversisporales</taxon>
        <taxon>Gigasporaceae</taxon>
        <taxon>Racocetra</taxon>
    </lineage>
</organism>